<reference evidence="1 2" key="1">
    <citation type="submission" date="2014-04" db="EMBL/GenBank/DDBJ databases">
        <authorList>
            <consortium name="International Citrus Genome Consortium"/>
            <person name="Gmitter F."/>
            <person name="Chen C."/>
            <person name="Farmerie W."/>
            <person name="Harkins T."/>
            <person name="Desany B."/>
            <person name="Mohiuddin M."/>
            <person name="Kodira C."/>
            <person name="Borodovsky M."/>
            <person name="Lomsadze A."/>
            <person name="Burns P."/>
            <person name="Jenkins J."/>
            <person name="Prochnik S."/>
            <person name="Shu S."/>
            <person name="Chapman J."/>
            <person name="Pitluck S."/>
            <person name="Schmutz J."/>
            <person name="Rokhsar D."/>
        </authorList>
    </citation>
    <scope>NUCLEOTIDE SEQUENCE</scope>
</reference>
<organism evidence="1 2">
    <name type="scientific">Citrus sinensis</name>
    <name type="common">Sweet orange</name>
    <name type="synonym">Citrus aurantium var. sinensis</name>
    <dbReference type="NCBI Taxonomy" id="2711"/>
    <lineage>
        <taxon>Eukaryota</taxon>
        <taxon>Viridiplantae</taxon>
        <taxon>Streptophyta</taxon>
        <taxon>Embryophyta</taxon>
        <taxon>Tracheophyta</taxon>
        <taxon>Spermatophyta</taxon>
        <taxon>Magnoliopsida</taxon>
        <taxon>eudicotyledons</taxon>
        <taxon>Gunneridae</taxon>
        <taxon>Pentapetalae</taxon>
        <taxon>rosids</taxon>
        <taxon>malvids</taxon>
        <taxon>Sapindales</taxon>
        <taxon>Rutaceae</taxon>
        <taxon>Aurantioideae</taxon>
        <taxon>Citrus</taxon>
    </lineage>
</organism>
<evidence type="ECO:0000313" key="2">
    <source>
        <dbReference type="Proteomes" id="UP000027120"/>
    </source>
</evidence>
<dbReference type="Proteomes" id="UP000027120">
    <property type="component" value="Unassembled WGS sequence"/>
</dbReference>
<sequence length="35" mass="4081">RKRQREGNLLDHEGVCNVNDGIKTVDLKLELKLEF</sequence>
<gene>
    <name evidence="1" type="ORF">CISIN_1g0362901mg</name>
</gene>
<name>A0A067G334_CITSI</name>
<accession>A0A067G334</accession>
<proteinExistence type="predicted"/>
<feature type="non-terminal residue" evidence="1">
    <location>
        <position position="1"/>
    </location>
</feature>
<dbReference type="AlphaFoldDB" id="A0A067G334"/>
<keyword evidence="2" id="KW-1185">Reference proteome</keyword>
<protein>
    <submittedName>
        <fullName evidence="1">Uncharacterized protein</fullName>
    </submittedName>
</protein>
<evidence type="ECO:0000313" key="1">
    <source>
        <dbReference type="EMBL" id="KDO69876.1"/>
    </source>
</evidence>
<dbReference type="EMBL" id="KK784891">
    <property type="protein sequence ID" value="KDO69876.1"/>
    <property type="molecule type" value="Genomic_DNA"/>
</dbReference>